<evidence type="ECO:0000256" key="3">
    <source>
        <dbReference type="ARBA" id="ARBA00022679"/>
    </source>
</evidence>
<dbReference type="EMBL" id="HBHX01003367">
    <property type="protein sequence ID" value="CAE0099904.1"/>
    <property type="molecule type" value="Transcribed_RNA"/>
</dbReference>
<dbReference type="InterPro" id="IPR051419">
    <property type="entry name" value="Lys/N-term_MeTrsfase_sf"/>
</dbReference>
<protein>
    <recommendedName>
        <fullName evidence="4">Methyltransferase type 11 domain-containing protein</fullName>
    </recommendedName>
</protein>
<reference evidence="5" key="1">
    <citation type="submission" date="2021-01" db="EMBL/GenBank/DDBJ databases">
        <authorList>
            <person name="Corre E."/>
            <person name="Pelletier E."/>
            <person name="Niang G."/>
            <person name="Scheremetjew M."/>
            <person name="Finn R."/>
            <person name="Kale V."/>
            <person name="Holt S."/>
            <person name="Cochrane G."/>
            <person name="Meng A."/>
            <person name="Brown T."/>
            <person name="Cohen L."/>
        </authorList>
    </citation>
    <scope>NUCLEOTIDE SEQUENCE</scope>
    <source>
        <strain evidence="5">CCMP281</strain>
    </source>
</reference>
<evidence type="ECO:0000256" key="2">
    <source>
        <dbReference type="ARBA" id="ARBA00022603"/>
    </source>
</evidence>
<dbReference type="GO" id="GO:0032259">
    <property type="term" value="P:methylation"/>
    <property type="evidence" value="ECO:0007669"/>
    <property type="project" value="UniProtKB-KW"/>
</dbReference>
<evidence type="ECO:0000256" key="1">
    <source>
        <dbReference type="ARBA" id="ARBA00008361"/>
    </source>
</evidence>
<dbReference type="SUPFAM" id="SSF53335">
    <property type="entry name" value="S-adenosyl-L-methionine-dependent methyltransferases"/>
    <property type="match status" value="1"/>
</dbReference>
<organism evidence="5">
    <name type="scientific">Haptolina ericina</name>
    <dbReference type="NCBI Taxonomy" id="156174"/>
    <lineage>
        <taxon>Eukaryota</taxon>
        <taxon>Haptista</taxon>
        <taxon>Haptophyta</taxon>
        <taxon>Prymnesiophyceae</taxon>
        <taxon>Prymnesiales</taxon>
        <taxon>Prymnesiaceae</taxon>
        <taxon>Haptolina</taxon>
    </lineage>
</organism>
<proteinExistence type="inferred from homology"/>
<feature type="domain" description="Methyltransferase type 11" evidence="4">
    <location>
        <begin position="50"/>
        <end position="151"/>
    </location>
</feature>
<dbReference type="InterPro" id="IPR013216">
    <property type="entry name" value="Methyltransf_11"/>
</dbReference>
<dbReference type="InterPro" id="IPR029063">
    <property type="entry name" value="SAM-dependent_MTases_sf"/>
</dbReference>
<keyword evidence="2" id="KW-0489">Methyltransferase</keyword>
<sequence>MYKSALFPFEWAGLTFEDLVEYRYTTQEQPAASRGALEHDVPKDAPALLLGTGTSLFPEAMAEAGWGDLTSIDFAASVVGPRREAAEEHLLGVRWLETDARRMDAFASCTFASALDKGLLDGSYLGGPPQLAMEEVASETARVLRPGGLLLTMSFSSPPFFLPPLQVTGSRSHHCARSFTCV</sequence>
<dbReference type="Pfam" id="PF08241">
    <property type="entry name" value="Methyltransf_11"/>
    <property type="match status" value="1"/>
</dbReference>
<dbReference type="Gene3D" id="3.40.50.150">
    <property type="entry name" value="Vaccinia Virus protein VP39"/>
    <property type="match status" value="1"/>
</dbReference>
<keyword evidence="3" id="KW-0808">Transferase</keyword>
<evidence type="ECO:0000313" key="5">
    <source>
        <dbReference type="EMBL" id="CAE0099904.1"/>
    </source>
</evidence>
<dbReference type="GO" id="GO:0008757">
    <property type="term" value="F:S-adenosylmethionine-dependent methyltransferase activity"/>
    <property type="evidence" value="ECO:0007669"/>
    <property type="project" value="InterPro"/>
</dbReference>
<evidence type="ECO:0000259" key="4">
    <source>
        <dbReference type="Pfam" id="PF08241"/>
    </source>
</evidence>
<dbReference type="CDD" id="cd02440">
    <property type="entry name" value="AdoMet_MTases"/>
    <property type="match status" value="1"/>
</dbReference>
<dbReference type="AlphaFoldDB" id="A0A7S3ADC4"/>
<gene>
    <name evidence="5" type="ORF">HERI1096_LOCUS1892</name>
</gene>
<dbReference type="PANTHER" id="PTHR12176">
    <property type="entry name" value="SAM-DEPENDENT METHYLTRANSFERASE SUPERFAMILY PROTEIN"/>
    <property type="match status" value="1"/>
</dbReference>
<accession>A0A7S3ADC4</accession>
<name>A0A7S3ADC4_9EUKA</name>
<comment type="similarity">
    <text evidence="1">Belongs to the methyltransferase superfamily.</text>
</comment>